<comment type="function">
    <text evidence="3">Nucleoside triphosphate pyrophosphatase that hydrolyzes dTTP and UTP. May have a dual role in cell division arrest and in preventing the incorporation of modified nucleotides into cellular nucleic acids.</text>
</comment>
<evidence type="ECO:0000313" key="4">
    <source>
        <dbReference type="EMBL" id="HIZ03526.1"/>
    </source>
</evidence>
<dbReference type="GO" id="GO:0009117">
    <property type="term" value="P:nucleotide metabolic process"/>
    <property type="evidence" value="ECO:0007669"/>
    <property type="project" value="UniProtKB-KW"/>
</dbReference>
<dbReference type="CDD" id="cd00555">
    <property type="entry name" value="Maf"/>
    <property type="match status" value="1"/>
</dbReference>
<feature type="site" description="Important for substrate specificity" evidence="3">
    <location>
        <position position="71"/>
    </location>
</feature>
<comment type="catalytic activity">
    <reaction evidence="3">
        <text>dTTP + H2O = dTMP + diphosphate + H(+)</text>
        <dbReference type="Rhea" id="RHEA:28534"/>
        <dbReference type="ChEBI" id="CHEBI:15377"/>
        <dbReference type="ChEBI" id="CHEBI:15378"/>
        <dbReference type="ChEBI" id="CHEBI:33019"/>
        <dbReference type="ChEBI" id="CHEBI:37568"/>
        <dbReference type="ChEBI" id="CHEBI:63528"/>
        <dbReference type="EC" id="3.6.1.9"/>
    </reaction>
</comment>
<evidence type="ECO:0000256" key="1">
    <source>
        <dbReference type="ARBA" id="ARBA00001968"/>
    </source>
</evidence>
<evidence type="ECO:0000256" key="3">
    <source>
        <dbReference type="HAMAP-Rule" id="MF_00528"/>
    </source>
</evidence>
<dbReference type="EMBL" id="DXCL01000026">
    <property type="protein sequence ID" value="HIZ03526.1"/>
    <property type="molecule type" value="Genomic_DNA"/>
</dbReference>
<evidence type="ECO:0000313" key="5">
    <source>
        <dbReference type="Proteomes" id="UP000824132"/>
    </source>
</evidence>
<dbReference type="Gene3D" id="3.90.950.10">
    <property type="match status" value="1"/>
</dbReference>
<dbReference type="GO" id="GO:0005737">
    <property type="term" value="C:cytoplasm"/>
    <property type="evidence" value="ECO:0007669"/>
    <property type="project" value="UniProtKB-SubCell"/>
</dbReference>
<dbReference type="Proteomes" id="UP000824132">
    <property type="component" value="Unassembled WGS sequence"/>
</dbReference>
<dbReference type="PANTHER" id="PTHR43213">
    <property type="entry name" value="BIFUNCTIONAL DTTP/UTP PYROPHOSPHATASE/METHYLTRANSFERASE PROTEIN-RELATED"/>
    <property type="match status" value="1"/>
</dbReference>
<evidence type="ECO:0000256" key="2">
    <source>
        <dbReference type="ARBA" id="ARBA00022801"/>
    </source>
</evidence>
<dbReference type="HAMAP" id="MF_00528">
    <property type="entry name" value="Maf"/>
    <property type="match status" value="1"/>
</dbReference>
<dbReference type="PIRSF" id="PIRSF006305">
    <property type="entry name" value="Maf"/>
    <property type="match status" value="1"/>
</dbReference>
<dbReference type="PANTHER" id="PTHR43213:SF5">
    <property type="entry name" value="BIFUNCTIONAL DTTP_UTP PYROPHOSPHATASE_METHYLTRANSFERASE PROTEIN-RELATED"/>
    <property type="match status" value="1"/>
</dbReference>
<comment type="similarity">
    <text evidence="3">Belongs to the Maf family. YhdE subfamily.</text>
</comment>
<feature type="site" description="Important for substrate specificity" evidence="3">
    <location>
        <position position="153"/>
    </location>
</feature>
<dbReference type="EC" id="3.6.1.9" evidence="3"/>
<dbReference type="NCBIfam" id="TIGR00172">
    <property type="entry name" value="maf"/>
    <property type="match status" value="1"/>
</dbReference>
<gene>
    <name evidence="4" type="primary">maf</name>
    <name evidence="4" type="ORF">H9727_04500</name>
</gene>
<feature type="active site" description="Proton acceptor" evidence="3">
    <location>
        <position position="70"/>
    </location>
</feature>
<dbReference type="Pfam" id="PF02545">
    <property type="entry name" value="Maf"/>
    <property type="match status" value="1"/>
</dbReference>
<dbReference type="InterPro" id="IPR003697">
    <property type="entry name" value="Maf-like"/>
</dbReference>
<comment type="catalytic activity">
    <reaction evidence="3">
        <text>UTP + H2O = UMP + diphosphate + H(+)</text>
        <dbReference type="Rhea" id="RHEA:29395"/>
        <dbReference type="ChEBI" id="CHEBI:15377"/>
        <dbReference type="ChEBI" id="CHEBI:15378"/>
        <dbReference type="ChEBI" id="CHEBI:33019"/>
        <dbReference type="ChEBI" id="CHEBI:46398"/>
        <dbReference type="ChEBI" id="CHEBI:57865"/>
        <dbReference type="EC" id="3.6.1.9"/>
    </reaction>
</comment>
<comment type="caution">
    <text evidence="3">Lacks conserved residue(s) required for the propagation of feature annotation.</text>
</comment>
<reference evidence="4" key="1">
    <citation type="journal article" date="2021" name="PeerJ">
        <title>Extensive microbial diversity within the chicken gut microbiome revealed by metagenomics and culture.</title>
        <authorList>
            <person name="Gilroy R."/>
            <person name="Ravi A."/>
            <person name="Getino M."/>
            <person name="Pursley I."/>
            <person name="Horton D.L."/>
            <person name="Alikhan N.F."/>
            <person name="Baker D."/>
            <person name="Gharbi K."/>
            <person name="Hall N."/>
            <person name="Watson M."/>
            <person name="Adriaenssens E.M."/>
            <person name="Foster-Nyarko E."/>
            <person name="Jarju S."/>
            <person name="Secka A."/>
            <person name="Antonio M."/>
            <person name="Oren A."/>
            <person name="Chaudhuri R.R."/>
            <person name="La Ragione R."/>
            <person name="Hildebrand F."/>
            <person name="Pallen M.J."/>
        </authorList>
    </citation>
    <scope>NUCLEOTIDE SEQUENCE</scope>
    <source>
        <strain evidence="4">CHK187-5294</strain>
    </source>
</reference>
<keyword evidence="2 3" id="KW-0378">Hydrolase</keyword>
<name>A0A9D2ID62_9FIRM</name>
<comment type="caution">
    <text evidence="4">The sequence shown here is derived from an EMBL/GenBank/DDBJ whole genome shotgun (WGS) entry which is preliminary data.</text>
</comment>
<keyword evidence="3" id="KW-0963">Cytoplasm</keyword>
<comment type="subcellular location">
    <subcellularLocation>
        <location evidence="3">Cytoplasm</location>
    </subcellularLocation>
</comment>
<dbReference type="AlphaFoldDB" id="A0A9D2ID62"/>
<sequence>MKTNRFVLASASPRRREILSRILPAFEVIPSDADEHTEGLPPREAAEAVAIMKAESVFARCPDAAVLGADTVVAFEGRILGKPKNARDAAETLSMLSGKSHEVFTGWCLLAPGYRASGAVRSAVEFNVLSDEFIRSYVASGLPMDKAGSYGIQDDARIVKRYEGSFTNIVGLPEEEIKIQLEKLVK</sequence>
<proteinExistence type="inferred from homology"/>
<accession>A0A9D2ID62</accession>
<reference evidence="4" key="2">
    <citation type="submission" date="2021-04" db="EMBL/GenBank/DDBJ databases">
        <authorList>
            <person name="Gilroy R."/>
        </authorList>
    </citation>
    <scope>NUCLEOTIDE SEQUENCE</scope>
    <source>
        <strain evidence="4">CHK187-5294</strain>
    </source>
</reference>
<dbReference type="GO" id="GO:0047429">
    <property type="term" value="F:nucleoside triphosphate diphosphatase activity"/>
    <property type="evidence" value="ECO:0007669"/>
    <property type="project" value="UniProtKB-EC"/>
</dbReference>
<protein>
    <recommendedName>
        <fullName evidence="3">dTTP/UTP pyrophosphatase</fullName>
        <shortName evidence="3">dTTPase/UTPase</shortName>
        <ecNumber evidence="3">3.6.1.9</ecNumber>
    </recommendedName>
    <alternativeName>
        <fullName evidence="3">Nucleoside triphosphate pyrophosphatase</fullName>
    </alternativeName>
    <alternativeName>
        <fullName evidence="3">Nucleotide pyrophosphatase</fullName>
        <shortName evidence="3">Nucleotide PPase</shortName>
    </alternativeName>
</protein>
<feature type="site" description="Important for substrate specificity" evidence="3">
    <location>
        <position position="14"/>
    </location>
</feature>
<dbReference type="SUPFAM" id="SSF52972">
    <property type="entry name" value="ITPase-like"/>
    <property type="match status" value="1"/>
</dbReference>
<dbReference type="InterPro" id="IPR029001">
    <property type="entry name" value="ITPase-like_fam"/>
</dbReference>
<keyword evidence="3" id="KW-0546">Nucleotide metabolism</keyword>
<organism evidence="4 5">
    <name type="scientific">Candidatus Borkfalkia avistercoris</name>
    <dbReference type="NCBI Taxonomy" id="2838504"/>
    <lineage>
        <taxon>Bacteria</taxon>
        <taxon>Bacillati</taxon>
        <taxon>Bacillota</taxon>
        <taxon>Clostridia</taxon>
        <taxon>Christensenellales</taxon>
        <taxon>Christensenellaceae</taxon>
        <taxon>Candidatus Borkfalkia</taxon>
    </lineage>
</organism>
<comment type="cofactor">
    <cofactor evidence="1 3">
        <name>a divalent metal cation</name>
        <dbReference type="ChEBI" id="CHEBI:60240"/>
    </cofactor>
</comment>